<protein>
    <submittedName>
        <fullName evidence="1">Uncharacterized protein</fullName>
    </submittedName>
</protein>
<comment type="caution">
    <text evidence="1">The sequence shown here is derived from an EMBL/GenBank/DDBJ whole genome shotgun (WGS) entry which is preliminary data.</text>
</comment>
<keyword evidence="2" id="KW-1185">Reference proteome</keyword>
<sequence>MRTLTDTTRRPLIRVSIFSFSHASGPEGPLREGGASAALQRAGAARLVGGRTRARTLALRARTGLRWVGGVEVGG</sequence>
<reference evidence="1" key="1">
    <citation type="journal article" date="2014" name="Int. J. Syst. Evol. Microbiol.">
        <title>Complete genome sequence of Corynebacterium casei LMG S-19264T (=DSM 44701T), isolated from a smear-ripened cheese.</title>
        <authorList>
            <consortium name="US DOE Joint Genome Institute (JGI-PGF)"/>
            <person name="Walter F."/>
            <person name="Albersmeier A."/>
            <person name="Kalinowski J."/>
            <person name="Ruckert C."/>
        </authorList>
    </citation>
    <scope>NUCLEOTIDE SEQUENCE</scope>
    <source>
        <strain evidence="1">CGMCC 1.15794</strain>
    </source>
</reference>
<dbReference type="AlphaFoldDB" id="A0A917ID95"/>
<evidence type="ECO:0000313" key="2">
    <source>
        <dbReference type="Proteomes" id="UP000657592"/>
    </source>
</evidence>
<dbReference type="Proteomes" id="UP000657592">
    <property type="component" value="Unassembled WGS sequence"/>
</dbReference>
<accession>A0A917ID95</accession>
<name>A0A917ID95_9MICO</name>
<dbReference type="EMBL" id="BMJY01000002">
    <property type="protein sequence ID" value="GGH37330.1"/>
    <property type="molecule type" value="Genomic_DNA"/>
</dbReference>
<proteinExistence type="predicted"/>
<reference evidence="1" key="2">
    <citation type="submission" date="2020-09" db="EMBL/GenBank/DDBJ databases">
        <authorList>
            <person name="Sun Q."/>
            <person name="Zhou Y."/>
        </authorList>
    </citation>
    <scope>NUCLEOTIDE SEQUENCE</scope>
    <source>
        <strain evidence="1">CGMCC 1.15794</strain>
    </source>
</reference>
<evidence type="ECO:0000313" key="1">
    <source>
        <dbReference type="EMBL" id="GGH37330.1"/>
    </source>
</evidence>
<organism evidence="1 2">
    <name type="scientific">Microbacterium album</name>
    <dbReference type="NCBI Taxonomy" id="2053191"/>
    <lineage>
        <taxon>Bacteria</taxon>
        <taxon>Bacillati</taxon>
        <taxon>Actinomycetota</taxon>
        <taxon>Actinomycetes</taxon>
        <taxon>Micrococcales</taxon>
        <taxon>Microbacteriaceae</taxon>
        <taxon>Microbacterium</taxon>
    </lineage>
</organism>
<gene>
    <name evidence="1" type="ORF">GCM10010921_07120</name>
</gene>